<dbReference type="InterPro" id="IPR036737">
    <property type="entry name" value="OmpA-like_sf"/>
</dbReference>
<dbReference type="InterPro" id="IPR006665">
    <property type="entry name" value="OmpA-like"/>
</dbReference>
<organism evidence="3 4">
    <name type="scientific">Thermophagus xiamenensis</name>
    <dbReference type="NCBI Taxonomy" id="385682"/>
    <lineage>
        <taxon>Bacteria</taxon>
        <taxon>Pseudomonadati</taxon>
        <taxon>Bacteroidota</taxon>
        <taxon>Bacteroidia</taxon>
        <taxon>Marinilabiliales</taxon>
        <taxon>Marinilabiliaceae</taxon>
        <taxon>Thermophagus</taxon>
    </lineage>
</organism>
<evidence type="ECO:0000259" key="2">
    <source>
        <dbReference type="PROSITE" id="PS51123"/>
    </source>
</evidence>
<accession>A0A1I1X5V2</accession>
<dbReference type="AlphaFoldDB" id="A0A1I1X5V2"/>
<dbReference type="Gene3D" id="1.25.40.10">
    <property type="entry name" value="Tetratricopeptide repeat domain"/>
    <property type="match status" value="1"/>
</dbReference>
<dbReference type="Pfam" id="PF07676">
    <property type="entry name" value="PD40"/>
    <property type="match status" value="2"/>
</dbReference>
<evidence type="ECO:0000313" key="4">
    <source>
        <dbReference type="Proteomes" id="UP000181976"/>
    </source>
</evidence>
<dbReference type="InterPro" id="IPR011990">
    <property type="entry name" value="TPR-like_helical_dom_sf"/>
</dbReference>
<dbReference type="SUPFAM" id="SSF49478">
    <property type="entry name" value="Cna protein B-type domain"/>
    <property type="match status" value="1"/>
</dbReference>
<dbReference type="InParanoid" id="A0A1I1X5V2"/>
<dbReference type="eggNOG" id="COG2885">
    <property type="taxonomic scope" value="Bacteria"/>
</dbReference>
<dbReference type="RefSeq" id="WP_010526678.1">
    <property type="nucleotide sequence ID" value="NZ_AFSL01000015.1"/>
</dbReference>
<dbReference type="STRING" id="385682.SAMN05444380_10592"/>
<proteinExistence type="predicted"/>
<dbReference type="CDD" id="cd07185">
    <property type="entry name" value="OmpA_C-like"/>
    <property type="match status" value="1"/>
</dbReference>
<dbReference type="GO" id="GO:0016020">
    <property type="term" value="C:membrane"/>
    <property type="evidence" value="ECO:0007669"/>
    <property type="project" value="UniProtKB-UniRule"/>
</dbReference>
<dbReference type="OrthoDB" id="1488841at2"/>
<dbReference type="Proteomes" id="UP000181976">
    <property type="component" value="Unassembled WGS sequence"/>
</dbReference>
<dbReference type="Pfam" id="PF12895">
    <property type="entry name" value="ANAPC3"/>
    <property type="match status" value="1"/>
</dbReference>
<dbReference type="PROSITE" id="PS51123">
    <property type="entry name" value="OMPA_2"/>
    <property type="match status" value="1"/>
</dbReference>
<gene>
    <name evidence="3" type="ORF">SAMN05444380_10592</name>
</gene>
<evidence type="ECO:0000313" key="3">
    <source>
        <dbReference type="EMBL" id="SFE00690.1"/>
    </source>
</evidence>
<keyword evidence="4" id="KW-1185">Reference proteome</keyword>
<reference evidence="3 4" key="1">
    <citation type="submission" date="2016-10" db="EMBL/GenBank/DDBJ databases">
        <authorList>
            <person name="de Groot N.N."/>
        </authorList>
    </citation>
    <scope>NUCLEOTIDE SEQUENCE [LARGE SCALE GENOMIC DNA]</scope>
    <source>
        <strain evidence="3 4">DSM 19012</strain>
    </source>
</reference>
<name>A0A1I1X5V2_9BACT</name>
<dbReference type="InterPro" id="IPR011659">
    <property type="entry name" value="WD40"/>
</dbReference>
<keyword evidence="1" id="KW-0472">Membrane</keyword>
<dbReference type="Gene3D" id="3.30.1330.60">
    <property type="entry name" value="OmpA-like domain"/>
    <property type="match status" value="1"/>
</dbReference>
<dbReference type="Pfam" id="PF00691">
    <property type="entry name" value="OmpA"/>
    <property type="match status" value="1"/>
</dbReference>
<sequence>MNMVLKIFLFFILFRALIITPTIGQDKGREKEVPSFYVKRLKEAKQTFELKRYSEAILLYEKLDQRFDLPDSSKIRLAKAYLKTKQSLKAEAVLKEIGLHQLTGNDLYLFALTLLYNNKYPEAEQALEKFQADNPEDPRTLRWKKMEIPLRQLLNENRYIVTEVNFNSRFSDFSPLIQNGIMYFSSARPTVPFLKNKSEENFLKVFRAENFENPRANVKVYVTEFKTRYNDGPVAFNRYGTEVFITRNMPKSLFPKSKRQELFPLGIFHSIRKPDGSWHTPQLLPFNAPSYSCAHAFLTKDGNRLYFVSDMPGGFGKSDIYYADRQSHEWGQPVNLGPEINTEGNEMFPFVDDETNLFYFTSDGHPGLGGLDLFVAKNIEGKYVVKNMGPPVNSSKDDFSIFLNPGGNDGYFASNRPGGTGSDDIYQFKTIKRIIFEPSKKSYHGIVLDQLTQETVPNAILGILDKDGNFIHEATVDKNGTFFLPDTVPSEITIFAAEEYFFPYEQTFSLSNPGDTIFVRLKPKPAYGVTGRVISHSSQFPVPNTSLFIYSNNIITDTLKTTNDGLFKLKLHPFTDYTFMFYKKGYFPLVISYSTLGIDTGYVDLGNINLPAISRATLNKTFEINISFMGNTLNTADATLPLLDGFAQLLTDNPSYKMEVRVHTSSRGAADLNLKISKQRAMAVSSYLINMNIDSSRIIPVRYGETLLKNRCKDNIPCTEEEHLQNERTEILLRQ</sequence>
<evidence type="ECO:0000256" key="1">
    <source>
        <dbReference type="PROSITE-ProRule" id="PRU00473"/>
    </source>
</evidence>
<dbReference type="EMBL" id="FONA01000005">
    <property type="protein sequence ID" value="SFE00690.1"/>
    <property type="molecule type" value="Genomic_DNA"/>
</dbReference>
<feature type="domain" description="OmpA-like" evidence="2">
    <location>
        <begin position="615"/>
        <end position="735"/>
    </location>
</feature>
<protein>
    <submittedName>
        <fullName evidence="3">WD40-like Beta Propeller Repeat</fullName>
    </submittedName>
</protein>
<dbReference type="SUPFAM" id="SSF48452">
    <property type="entry name" value="TPR-like"/>
    <property type="match status" value="1"/>
</dbReference>
<dbReference type="SUPFAM" id="SSF103088">
    <property type="entry name" value="OmpA-like"/>
    <property type="match status" value="1"/>
</dbReference>
<dbReference type="SUPFAM" id="SSF82171">
    <property type="entry name" value="DPP6 N-terminal domain-like"/>
    <property type="match status" value="1"/>
</dbReference>